<feature type="domain" description="Hemerythrin-like" evidence="1">
    <location>
        <begin position="11"/>
        <end position="129"/>
    </location>
</feature>
<evidence type="ECO:0000259" key="1">
    <source>
        <dbReference type="Pfam" id="PF01814"/>
    </source>
</evidence>
<keyword evidence="3" id="KW-1185">Reference proteome</keyword>
<comment type="caution">
    <text evidence="2">The sequence shown here is derived from an EMBL/GenBank/DDBJ whole genome shotgun (WGS) entry which is preliminary data.</text>
</comment>
<evidence type="ECO:0000313" key="3">
    <source>
        <dbReference type="Proteomes" id="UP001596337"/>
    </source>
</evidence>
<sequence>MSTTQQSADDLIHAIVRDHRGLERVFSEVERHNHSLDYRKNLVDHMIADLVRHSVAEEQFVYPVARDRVEGGDELVDHEIAEHARAERLMKELEPLDASDPRFDDVVAQLIDDVRHHIEDEERDLLPALRAQCSEGELRDLGRKVIVAKDDAPTRPHPGMPDKPPANLILDAGVSIIDKVRDALSDRRV</sequence>
<dbReference type="PANTHER" id="PTHR35585">
    <property type="entry name" value="HHE DOMAIN PROTEIN (AFU_ORTHOLOGUE AFUA_4G00730)"/>
    <property type="match status" value="1"/>
</dbReference>
<dbReference type="InterPro" id="IPR012312">
    <property type="entry name" value="Hemerythrin-like"/>
</dbReference>
<dbReference type="Proteomes" id="UP001596337">
    <property type="component" value="Unassembled WGS sequence"/>
</dbReference>
<dbReference type="EMBL" id="JBHSXX010000001">
    <property type="protein sequence ID" value="MFC6870270.1"/>
    <property type="molecule type" value="Genomic_DNA"/>
</dbReference>
<protein>
    <submittedName>
        <fullName evidence="2">Hemerythrin domain-containing protein</fullName>
    </submittedName>
</protein>
<gene>
    <name evidence="2" type="ORF">ACFQGD_24330</name>
</gene>
<accession>A0ABW2C7I9</accession>
<dbReference type="Gene3D" id="1.20.120.520">
    <property type="entry name" value="nmb1532 protein domain like"/>
    <property type="match status" value="1"/>
</dbReference>
<organism evidence="2 3">
    <name type="scientific">Haloechinothrix salitolerans</name>
    <dbReference type="NCBI Taxonomy" id="926830"/>
    <lineage>
        <taxon>Bacteria</taxon>
        <taxon>Bacillati</taxon>
        <taxon>Actinomycetota</taxon>
        <taxon>Actinomycetes</taxon>
        <taxon>Pseudonocardiales</taxon>
        <taxon>Pseudonocardiaceae</taxon>
        <taxon>Haloechinothrix</taxon>
    </lineage>
</organism>
<evidence type="ECO:0000313" key="2">
    <source>
        <dbReference type="EMBL" id="MFC6870270.1"/>
    </source>
</evidence>
<dbReference type="PANTHER" id="PTHR35585:SF1">
    <property type="entry name" value="HHE DOMAIN PROTEIN (AFU_ORTHOLOGUE AFUA_4G00730)"/>
    <property type="match status" value="1"/>
</dbReference>
<dbReference type="RefSeq" id="WP_345389639.1">
    <property type="nucleotide sequence ID" value="NZ_BAABLA010000002.1"/>
</dbReference>
<dbReference type="Pfam" id="PF01814">
    <property type="entry name" value="Hemerythrin"/>
    <property type="match status" value="1"/>
</dbReference>
<proteinExistence type="predicted"/>
<dbReference type="CDD" id="cd12108">
    <property type="entry name" value="Hr-like"/>
    <property type="match status" value="1"/>
</dbReference>
<name>A0ABW2C7I9_9PSEU</name>
<reference evidence="3" key="1">
    <citation type="journal article" date="2019" name="Int. J. Syst. Evol. Microbiol.">
        <title>The Global Catalogue of Microorganisms (GCM) 10K type strain sequencing project: providing services to taxonomists for standard genome sequencing and annotation.</title>
        <authorList>
            <consortium name="The Broad Institute Genomics Platform"/>
            <consortium name="The Broad Institute Genome Sequencing Center for Infectious Disease"/>
            <person name="Wu L."/>
            <person name="Ma J."/>
        </authorList>
    </citation>
    <scope>NUCLEOTIDE SEQUENCE [LARGE SCALE GENOMIC DNA]</scope>
    <source>
        <strain evidence="3">KCTC 32255</strain>
    </source>
</reference>